<dbReference type="GO" id="GO:0000155">
    <property type="term" value="F:phosphorelay sensor kinase activity"/>
    <property type="evidence" value="ECO:0007669"/>
    <property type="project" value="InterPro"/>
</dbReference>
<gene>
    <name evidence="9" type="ORF">ASZ90_010849</name>
</gene>
<dbReference type="Gene3D" id="3.30.565.10">
    <property type="entry name" value="Histidine kinase-like ATPase, C-terminal domain"/>
    <property type="match status" value="1"/>
</dbReference>
<dbReference type="PRINTS" id="PR00344">
    <property type="entry name" value="BCTRLSENSOR"/>
</dbReference>
<dbReference type="SMART" id="SM00387">
    <property type="entry name" value="HATPase_c"/>
    <property type="match status" value="1"/>
</dbReference>
<dbReference type="InterPro" id="IPR018771">
    <property type="entry name" value="PocR_dom"/>
</dbReference>
<dbReference type="InterPro" id="IPR003594">
    <property type="entry name" value="HATPase_dom"/>
</dbReference>
<feature type="domain" description="PAS" evidence="7">
    <location>
        <begin position="489"/>
        <end position="559"/>
    </location>
</feature>
<dbReference type="InterPro" id="IPR005467">
    <property type="entry name" value="His_kinase_dom"/>
</dbReference>
<dbReference type="CDD" id="cd00130">
    <property type="entry name" value="PAS"/>
    <property type="match status" value="2"/>
</dbReference>
<dbReference type="PANTHER" id="PTHR43304">
    <property type="entry name" value="PHYTOCHROME-LIKE PROTEIN CPH1"/>
    <property type="match status" value="1"/>
</dbReference>
<dbReference type="PROSITE" id="PS50113">
    <property type="entry name" value="PAC"/>
    <property type="match status" value="1"/>
</dbReference>
<reference evidence="9" key="1">
    <citation type="journal article" date="2015" name="Proc. Natl. Acad. Sci. U.S.A.">
        <title>Networks of energetic and metabolic interactions define dynamics in microbial communities.</title>
        <authorList>
            <person name="Embree M."/>
            <person name="Liu J.K."/>
            <person name="Al-Bassam M.M."/>
            <person name="Zengler K."/>
        </authorList>
    </citation>
    <scope>NUCLEOTIDE SEQUENCE</scope>
</reference>
<evidence type="ECO:0000256" key="1">
    <source>
        <dbReference type="ARBA" id="ARBA00000085"/>
    </source>
</evidence>
<protein>
    <recommendedName>
        <fullName evidence="2">histidine kinase</fullName>
        <ecNumber evidence="2">2.7.13.3</ecNumber>
    </recommendedName>
</protein>
<dbReference type="InterPro" id="IPR004358">
    <property type="entry name" value="Sig_transdc_His_kin-like_C"/>
</dbReference>
<proteinExistence type="predicted"/>
<dbReference type="EC" id="2.7.13.3" evidence="2"/>
<dbReference type="InterPro" id="IPR000700">
    <property type="entry name" value="PAS-assoc_C"/>
</dbReference>
<evidence type="ECO:0000256" key="5">
    <source>
        <dbReference type="ARBA" id="ARBA00022777"/>
    </source>
</evidence>
<dbReference type="PANTHER" id="PTHR43304:SF1">
    <property type="entry name" value="PAC DOMAIN-CONTAINING PROTEIN"/>
    <property type="match status" value="1"/>
</dbReference>
<evidence type="ECO:0000256" key="2">
    <source>
        <dbReference type="ARBA" id="ARBA00012438"/>
    </source>
</evidence>
<comment type="caution">
    <text evidence="9">The sequence shown here is derived from an EMBL/GenBank/DDBJ whole genome shotgun (WGS) entry which is preliminary data.</text>
</comment>
<dbReference type="EMBL" id="LNQE01001292">
    <property type="protein sequence ID" value="KUG19428.1"/>
    <property type="molecule type" value="Genomic_DNA"/>
</dbReference>
<dbReference type="InterPro" id="IPR036097">
    <property type="entry name" value="HisK_dim/P_sf"/>
</dbReference>
<dbReference type="InterPro" id="IPR052162">
    <property type="entry name" value="Sensor_kinase/Photoreceptor"/>
</dbReference>
<evidence type="ECO:0000256" key="3">
    <source>
        <dbReference type="ARBA" id="ARBA00022553"/>
    </source>
</evidence>
<comment type="catalytic activity">
    <reaction evidence="1">
        <text>ATP + protein L-histidine = ADP + protein N-phospho-L-histidine.</text>
        <dbReference type="EC" id="2.7.13.3"/>
    </reaction>
</comment>
<keyword evidence="3" id="KW-0597">Phosphoprotein</keyword>
<organism evidence="9">
    <name type="scientific">hydrocarbon metagenome</name>
    <dbReference type="NCBI Taxonomy" id="938273"/>
    <lineage>
        <taxon>unclassified sequences</taxon>
        <taxon>metagenomes</taxon>
        <taxon>ecological metagenomes</taxon>
    </lineage>
</organism>
<dbReference type="Pfam" id="PF02518">
    <property type="entry name" value="HATPase_c"/>
    <property type="match status" value="1"/>
</dbReference>
<keyword evidence="5 9" id="KW-0418">Kinase</keyword>
<feature type="domain" description="PAS" evidence="7">
    <location>
        <begin position="349"/>
        <end position="394"/>
    </location>
</feature>
<evidence type="ECO:0000313" key="9">
    <source>
        <dbReference type="EMBL" id="KUG19428.1"/>
    </source>
</evidence>
<dbReference type="InterPro" id="IPR035965">
    <property type="entry name" value="PAS-like_dom_sf"/>
</dbReference>
<dbReference type="SUPFAM" id="SSF55785">
    <property type="entry name" value="PYP-like sensor domain (PAS domain)"/>
    <property type="match status" value="2"/>
</dbReference>
<dbReference type="InterPro" id="IPR036890">
    <property type="entry name" value="HATPase_C_sf"/>
</dbReference>
<dbReference type="InterPro" id="IPR013656">
    <property type="entry name" value="PAS_4"/>
</dbReference>
<dbReference type="Gene3D" id="3.30.450.20">
    <property type="entry name" value="PAS domain"/>
    <property type="match status" value="2"/>
</dbReference>
<dbReference type="Gene3D" id="1.10.287.130">
    <property type="match status" value="1"/>
</dbReference>
<dbReference type="Pfam" id="PF10114">
    <property type="entry name" value="PocR"/>
    <property type="match status" value="1"/>
</dbReference>
<accession>A0A0W8FF04</accession>
<feature type="domain" description="Histidine kinase" evidence="6">
    <location>
        <begin position="631"/>
        <end position="835"/>
    </location>
</feature>
<evidence type="ECO:0000259" key="7">
    <source>
        <dbReference type="PROSITE" id="PS50112"/>
    </source>
</evidence>
<dbReference type="SMART" id="SM00091">
    <property type="entry name" value="PAS"/>
    <property type="match status" value="2"/>
</dbReference>
<sequence length="841" mass="93419">MESADRDLPDAKRLYVQVQAYAERLLAAREDLEAAGAALRAVADDLIRRESTAAAQLPDRNLGFACIDPGSARPMLDRICGELGLPALPYLEKVSEVFASGRPALGEVRDAAAGIEYVAAPIPGPSGSAELVLLALRKQAAESGDTGIPPDRSPSPDAGHPDLAEFIDIEAIQQLMDDFYRLTRITTAIIDPEGRVLVASGWQDICTKFHRVHPESRKNCIESDTVLSRNVAPGTFRLYRCKNSMWDMVTPVMVDGRHAGNIFLGQFLFRDEVPDLEVFRSQARRYGFDEEAYLAALERVPRWSREEVNLAMTFLTRLAHLVSRSGHANLMLARSLADRERLLASLQASERRLSEIIDFLPDPTFAVDPEGRVIAWNRAMEELTGAPASEMIGKGSHEYALPYYGSRRPVLIDLALRFDDEVAKRYTRVHRHGERLEAESRTIGPRGEDRVLWIWASPLYDADGRLSGAIETIRDITERKRIEEALRESEERYRKLVEISPDMISVTVHGRLAYVNPAYVHCHGGMDASLFIGRETLSLIHPECRRQVRERMERQLRTGEPAGLHESMSVRLDGSVFHTEAAAAPLIYRGAPAVQAVVRDVTERKQAERERAVLHEKLLAAHREANLYLDIITHDIRNANNVSLGYAEMLLDLLDGDLKTYAGRLHDSIRRGTEILRNVSTIRRIREDSPGPLPVSLNEAVREEIACCPGARIRYEETDVEVLADGLLPVIFANLLGNAVKFGGPGAGIAVRVEDLGGEVLVSIEDTGPGVPDDVKERLFQRFERGRAGGTSEGLGLFIVRTLVERYGGRVWVDDRVPGRPAEGAAFRFTLRKAAREDPGG</sequence>
<evidence type="ECO:0000259" key="6">
    <source>
        <dbReference type="PROSITE" id="PS50109"/>
    </source>
</evidence>
<keyword evidence="4" id="KW-0808">Transferase</keyword>
<dbReference type="SUPFAM" id="SSF55874">
    <property type="entry name" value="ATPase domain of HSP90 chaperone/DNA topoisomerase II/histidine kinase"/>
    <property type="match status" value="1"/>
</dbReference>
<evidence type="ECO:0000256" key="4">
    <source>
        <dbReference type="ARBA" id="ARBA00022679"/>
    </source>
</evidence>
<name>A0A0W8FF04_9ZZZZ</name>
<dbReference type="PROSITE" id="PS50109">
    <property type="entry name" value="HIS_KIN"/>
    <property type="match status" value="1"/>
</dbReference>
<dbReference type="InterPro" id="IPR000014">
    <property type="entry name" value="PAS"/>
</dbReference>
<dbReference type="AlphaFoldDB" id="A0A0W8FF04"/>
<dbReference type="NCBIfam" id="TIGR00229">
    <property type="entry name" value="sensory_box"/>
    <property type="match status" value="2"/>
</dbReference>
<evidence type="ECO:0000259" key="8">
    <source>
        <dbReference type="PROSITE" id="PS50113"/>
    </source>
</evidence>
<dbReference type="PROSITE" id="PS50112">
    <property type="entry name" value="PAS"/>
    <property type="match status" value="2"/>
</dbReference>
<dbReference type="SUPFAM" id="SSF47384">
    <property type="entry name" value="Homodimeric domain of signal transducing histidine kinase"/>
    <property type="match status" value="1"/>
</dbReference>
<dbReference type="Pfam" id="PF08448">
    <property type="entry name" value="PAS_4"/>
    <property type="match status" value="2"/>
</dbReference>
<feature type="domain" description="PAC" evidence="8">
    <location>
        <begin position="436"/>
        <end position="488"/>
    </location>
</feature>